<name>A0A645IZI9_9ZZZZ</name>
<proteinExistence type="predicted"/>
<dbReference type="EMBL" id="VSSQ01126528">
    <property type="protein sequence ID" value="MPN56320.1"/>
    <property type="molecule type" value="Genomic_DNA"/>
</dbReference>
<comment type="caution">
    <text evidence="1">The sequence shown here is derived from an EMBL/GenBank/DDBJ whole genome shotgun (WGS) entry which is preliminary data.</text>
</comment>
<protein>
    <submittedName>
        <fullName evidence="1">Uncharacterized protein</fullName>
    </submittedName>
</protein>
<evidence type="ECO:0000313" key="1">
    <source>
        <dbReference type="EMBL" id="MPN56320.1"/>
    </source>
</evidence>
<accession>A0A645IZI9</accession>
<dbReference type="AlphaFoldDB" id="A0A645IZI9"/>
<gene>
    <name evidence="1" type="ORF">SDC9_204008</name>
</gene>
<sequence>MEKTGRRQQHIALRGAPDQGSMIDRIHDADQLDAEGLARWAAVQVGDQVGRRGLGLQVRHMGLLGHPVRAGEAA</sequence>
<organism evidence="1">
    <name type="scientific">bioreactor metagenome</name>
    <dbReference type="NCBI Taxonomy" id="1076179"/>
    <lineage>
        <taxon>unclassified sequences</taxon>
        <taxon>metagenomes</taxon>
        <taxon>ecological metagenomes</taxon>
    </lineage>
</organism>
<reference evidence="1" key="1">
    <citation type="submission" date="2019-08" db="EMBL/GenBank/DDBJ databases">
        <authorList>
            <person name="Kucharzyk K."/>
            <person name="Murdoch R.W."/>
            <person name="Higgins S."/>
            <person name="Loffler F."/>
        </authorList>
    </citation>
    <scope>NUCLEOTIDE SEQUENCE</scope>
</reference>